<organism evidence="4 5">
    <name type="scientific">Methylocystis bryophila</name>
    <dbReference type="NCBI Taxonomy" id="655015"/>
    <lineage>
        <taxon>Bacteria</taxon>
        <taxon>Pseudomonadati</taxon>
        <taxon>Pseudomonadota</taxon>
        <taxon>Alphaproteobacteria</taxon>
        <taxon>Hyphomicrobiales</taxon>
        <taxon>Methylocystaceae</taxon>
        <taxon>Methylocystis</taxon>
    </lineage>
</organism>
<comment type="subcellular location">
    <subcellularLocation>
        <location evidence="1">Cell envelope</location>
    </subcellularLocation>
</comment>
<dbReference type="GO" id="GO:0030313">
    <property type="term" value="C:cell envelope"/>
    <property type="evidence" value="ECO:0007669"/>
    <property type="project" value="UniProtKB-SubCell"/>
</dbReference>
<evidence type="ECO:0000256" key="2">
    <source>
        <dbReference type="ARBA" id="ARBA00022748"/>
    </source>
</evidence>
<dbReference type="EMBL" id="CP019948">
    <property type="protein sequence ID" value="ARN80137.1"/>
    <property type="molecule type" value="Genomic_DNA"/>
</dbReference>
<dbReference type="InterPro" id="IPR011990">
    <property type="entry name" value="TPR-like_helical_dom_sf"/>
</dbReference>
<dbReference type="KEGG" id="mbry:B1812_02515"/>
<name>A0A1W6MRD4_9HYPH</name>
<dbReference type="AlphaFoldDB" id="A0A1W6MRD4"/>
<keyword evidence="3" id="KW-0472">Membrane</keyword>
<dbReference type="Proteomes" id="UP000193978">
    <property type="component" value="Chromosome"/>
</dbReference>
<dbReference type="STRING" id="655015.B1812_02515"/>
<gene>
    <name evidence="4" type="ORF">B1812_02515</name>
</gene>
<accession>A0A1W6MRD4</accession>
<dbReference type="InterPro" id="IPR051263">
    <property type="entry name" value="C-type_cytochrome_biogenesis"/>
</dbReference>
<reference evidence="4 5" key="1">
    <citation type="submission" date="2017-02" db="EMBL/GenBank/DDBJ databases">
        <authorList>
            <person name="Peterson S.W."/>
        </authorList>
    </citation>
    <scope>NUCLEOTIDE SEQUENCE [LARGE SCALE GENOMIC DNA]</scope>
    <source>
        <strain evidence="4 5">S285</strain>
    </source>
</reference>
<dbReference type="NCBIfam" id="TIGR03142">
    <property type="entry name" value="cytochro_ccmI"/>
    <property type="match status" value="1"/>
</dbReference>
<dbReference type="SUPFAM" id="SSF48452">
    <property type="entry name" value="TPR-like"/>
    <property type="match status" value="1"/>
</dbReference>
<keyword evidence="3" id="KW-0812">Transmembrane</keyword>
<evidence type="ECO:0000313" key="4">
    <source>
        <dbReference type="EMBL" id="ARN80137.1"/>
    </source>
</evidence>
<dbReference type="InterPro" id="IPR017560">
    <property type="entry name" value="Cyt_c_biogenesis_CcmI"/>
</dbReference>
<dbReference type="OrthoDB" id="9815847at2"/>
<keyword evidence="3" id="KW-1133">Transmembrane helix</keyword>
<proteinExistence type="predicted"/>
<sequence>MIWVVFAFLAGVACLALLTPLAFESAEPDPGESDRVFYARQIAEIERERAEGRLRADDAEAARLEAARRLLRSDEGSGAPAPGGSKRLRPAAAIGLATLIPLLALALYLKVGAVGLPDAPLEARRELAAAASPDLAKAVARIEAHLAEHPNDGRGFEVVAPYYLRAGRYDEAIHAREEALRLLVETPERHDDLGEALVVAAQGRVTDEAQSHFEAAARIAPGDPMSGYYLGLAAAQQGHADKAREIWERLIASATPDAPYREIISGQLQALSREAPAGAAAEAVAALPDNERMATIRGMVDRLAGRLAQQGDDVEGWLKLLRAYTVLGEHEKATATLADARIALAAKPAEAARVDGLARELGVSEKTAR</sequence>
<dbReference type="GO" id="GO:0017004">
    <property type="term" value="P:cytochrome complex assembly"/>
    <property type="evidence" value="ECO:0007669"/>
    <property type="project" value="UniProtKB-KW"/>
</dbReference>
<keyword evidence="5" id="KW-1185">Reference proteome</keyword>
<feature type="transmembrane region" description="Helical" evidence="3">
    <location>
        <begin position="91"/>
        <end position="109"/>
    </location>
</feature>
<protein>
    <submittedName>
        <fullName evidence="4">C-type cytochrome biogenesis protein CcmI</fullName>
    </submittedName>
</protein>
<keyword evidence="2" id="KW-0201">Cytochrome c-type biogenesis</keyword>
<dbReference type="PANTHER" id="PTHR47870:SF1">
    <property type="entry name" value="CYTOCHROME C-TYPE BIOGENESIS PROTEIN CCMH"/>
    <property type="match status" value="1"/>
</dbReference>
<evidence type="ECO:0000256" key="3">
    <source>
        <dbReference type="SAM" id="Phobius"/>
    </source>
</evidence>
<evidence type="ECO:0000256" key="1">
    <source>
        <dbReference type="ARBA" id="ARBA00004196"/>
    </source>
</evidence>
<evidence type="ECO:0000313" key="5">
    <source>
        <dbReference type="Proteomes" id="UP000193978"/>
    </source>
</evidence>
<dbReference type="RefSeq" id="WP_085770193.1">
    <property type="nucleotide sequence ID" value="NZ_AP027149.1"/>
</dbReference>
<dbReference type="Gene3D" id="1.25.40.10">
    <property type="entry name" value="Tetratricopeptide repeat domain"/>
    <property type="match status" value="1"/>
</dbReference>
<dbReference type="PANTHER" id="PTHR47870">
    <property type="entry name" value="CYTOCHROME C-TYPE BIOGENESIS PROTEIN CCMH"/>
    <property type="match status" value="1"/>
</dbReference>